<feature type="compositionally biased region" description="Polar residues" evidence="1">
    <location>
        <begin position="175"/>
        <end position="189"/>
    </location>
</feature>
<proteinExistence type="predicted"/>
<organism evidence="2 3">
    <name type="scientific">Mucor flavus</name>
    <dbReference type="NCBI Taxonomy" id="439312"/>
    <lineage>
        <taxon>Eukaryota</taxon>
        <taxon>Fungi</taxon>
        <taxon>Fungi incertae sedis</taxon>
        <taxon>Mucoromycota</taxon>
        <taxon>Mucoromycotina</taxon>
        <taxon>Mucoromycetes</taxon>
        <taxon>Mucorales</taxon>
        <taxon>Mucorineae</taxon>
        <taxon>Mucoraceae</taxon>
        <taxon>Mucor</taxon>
    </lineage>
</organism>
<keyword evidence="3" id="KW-1185">Reference proteome</keyword>
<feature type="region of interest" description="Disordered" evidence="1">
    <location>
        <begin position="155"/>
        <end position="189"/>
    </location>
</feature>
<sequence>MSPPKNDAPKARGIPCYFKISTKEIARFKIPKIIADVPIMYWCEFKSLIYNDLNQEHKQARSITAKQSFDKYKAVFDRIFNRYRLKPDVQAYAKKMHKYMSRQDVFNEYQTTFDAVKNEMLQEQYNILKRNNKLEKKIILEDLLQKGLSSVRNKLNNVGESSKSGNSSSQKDNDTTSLRSQSPKQTSEPSFSRLIDIRHVLYQDSLKLHTLYTEKKRLSPQEKKRMALGLSCILDFNDDGQALLFGENDWTLLKRKYTKLYKLANFSLAVSFAEKWSLLFHMCISTNSVLSADQYMSKLLSEANLVPSTRLTYKLFSTCLDIFENNQLLLNPMLSKKNTEYDYILNIWGPLFKKFFSINNNIIRIKCGESVSDCMKKGKEELYPGDSNVVSFKVDLRFLHDDDEFEIDLATVECSKPNSDDEKNERDSGKLCRESKDSLDTIWDLLKDFECDVKTWSLQISGTVGVASTTHYTQNGFYVVIPRFHFYFPTSFASMADFIDVLNNLLMIRNDIEKTAHYLQHVLKSNQSSINPISQRFEDATNMESPPHLSSSNINTYYTPPRNDATRSNAPLFEEVSDPLIDITDIASDTSTLDSQEGEEEERDGFKKQSDGSWFHIATGVRMTCNPFE</sequence>
<dbReference type="Proteomes" id="UP001473302">
    <property type="component" value="Unassembled WGS sequence"/>
</dbReference>
<comment type="caution">
    <text evidence="2">The sequence shown here is derived from an EMBL/GenBank/DDBJ whole genome shotgun (WGS) entry which is preliminary data.</text>
</comment>
<protein>
    <submittedName>
        <fullName evidence="2">Uncharacterized protein</fullName>
    </submittedName>
</protein>
<accession>A0ABP9YIJ4</accession>
<name>A0ABP9YIJ4_9FUNG</name>
<evidence type="ECO:0000256" key="1">
    <source>
        <dbReference type="SAM" id="MobiDB-lite"/>
    </source>
</evidence>
<reference evidence="2 3" key="1">
    <citation type="submission" date="2024-04" db="EMBL/GenBank/DDBJ databases">
        <title>genome sequences of Mucor flavus KT1a and Helicostylum pulchrum KT1b strains isolated from the surface of a dry-aged beef.</title>
        <authorList>
            <person name="Toyotome T."/>
            <person name="Hosono M."/>
            <person name="Torimaru M."/>
            <person name="Fukuda K."/>
            <person name="Mikami N."/>
        </authorList>
    </citation>
    <scope>NUCLEOTIDE SEQUENCE [LARGE SCALE GENOMIC DNA]</scope>
    <source>
        <strain evidence="2 3">KT1a</strain>
    </source>
</reference>
<dbReference type="EMBL" id="BAABUK010000002">
    <property type="protein sequence ID" value="GAA5806680.1"/>
    <property type="molecule type" value="Genomic_DNA"/>
</dbReference>
<gene>
    <name evidence="2" type="ORF">MFLAVUS_000028</name>
</gene>
<evidence type="ECO:0000313" key="2">
    <source>
        <dbReference type="EMBL" id="GAA5806680.1"/>
    </source>
</evidence>
<feature type="region of interest" description="Disordered" evidence="1">
    <location>
        <begin position="588"/>
        <end position="611"/>
    </location>
</feature>
<evidence type="ECO:0000313" key="3">
    <source>
        <dbReference type="Proteomes" id="UP001473302"/>
    </source>
</evidence>